<name>A0A1R0ZPY4_9BACL</name>
<accession>A0A1R0ZPY4</accession>
<dbReference type="Proteomes" id="UP000187425">
    <property type="component" value="Unassembled WGS sequence"/>
</dbReference>
<sequence>MTFGISQYYGGPAVKTHQEKRMDGKYYTVYETINDPTTGNPIINFENYDRVVLSSEAQAPIIEIKDIPEAIRVTIYASNEREFYVMNVDYIKGTY</sequence>
<proteinExistence type="predicted"/>
<organism evidence="1 2">
    <name type="scientific">Paenibacillus odorifer</name>
    <dbReference type="NCBI Taxonomy" id="189426"/>
    <lineage>
        <taxon>Bacteria</taxon>
        <taxon>Bacillati</taxon>
        <taxon>Bacillota</taxon>
        <taxon>Bacilli</taxon>
        <taxon>Bacillales</taxon>
        <taxon>Paenibacillaceae</taxon>
        <taxon>Paenibacillus</taxon>
    </lineage>
</organism>
<protein>
    <submittedName>
        <fullName evidence="1">Uncharacterized protein</fullName>
    </submittedName>
</protein>
<dbReference type="EMBL" id="MPTW01000001">
    <property type="protein sequence ID" value="OME74699.1"/>
    <property type="molecule type" value="Genomic_DNA"/>
</dbReference>
<dbReference type="RefSeq" id="WP_076283215.1">
    <property type="nucleotide sequence ID" value="NZ_MPTW01000001.1"/>
</dbReference>
<dbReference type="AlphaFoldDB" id="A0A1R0ZPY4"/>
<gene>
    <name evidence="1" type="ORF">BSK65_03245</name>
</gene>
<reference evidence="1 2" key="1">
    <citation type="submission" date="2016-11" db="EMBL/GenBank/DDBJ databases">
        <title>Paenibacillus species isolates.</title>
        <authorList>
            <person name="Beno S.M."/>
        </authorList>
    </citation>
    <scope>NUCLEOTIDE SEQUENCE [LARGE SCALE GENOMIC DNA]</scope>
    <source>
        <strain evidence="1 2">FSL H7-0443</strain>
    </source>
</reference>
<evidence type="ECO:0000313" key="2">
    <source>
        <dbReference type="Proteomes" id="UP000187425"/>
    </source>
</evidence>
<comment type="caution">
    <text evidence="1">The sequence shown here is derived from an EMBL/GenBank/DDBJ whole genome shotgun (WGS) entry which is preliminary data.</text>
</comment>
<evidence type="ECO:0000313" key="1">
    <source>
        <dbReference type="EMBL" id="OME74699.1"/>
    </source>
</evidence>